<evidence type="ECO:0000313" key="3">
    <source>
        <dbReference type="Proteomes" id="UP001583193"/>
    </source>
</evidence>
<gene>
    <name evidence="2" type="ORF">Plec18167_001226</name>
</gene>
<dbReference type="Proteomes" id="UP001583193">
    <property type="component" value="Unassembled WGS sequence"/>
</dbReference>
<feature type="region of interest" description="Disordered" evidence="1">
    <location>
        <begin position="278"/>
        <end position="304"/>
    </location>
</feature>
<protein>
    <recommendedName>
        <fullName evidence="4">Transcription initiation factor Rrn11</fullName>
    </recommendedName>
</protein>
<evidence type="ECO:0000256" key="1">
    <source>
        <dbReference type="SAM" id="MobiDB-lite"/>
    </source>
</evidence>
<dbReference type="InterPro" id="IPR053029">
    <property type="entry name" value="RNA_pol_I-specific_init_factor"/>
</dbReference>
<dbReference type="Pfam" id="PF04090">
    <property type="entry name" value="Rrn11"/>
    <property type="match status" value="1"/>
</dbReference>
<feature type="region of interest" description="Disordered" evidence="1">
    <location>
        <begin position="1"/>
        <end position="71"/>
    </location>
</feature>
<dbReference type="PANTHER" id="PTHR28244">
    <property type="entry name" value="RNA POLYMERASE I-SPECIFIC TRANSCRIPTION INITIATION FACTOR RRN11"/>
    <property type="match status" value="1"/>
</dbReference>
<keyword evidence="3" id="KW-1185">Reference proteome</keyword>
<dbReference type="PANTHER" id="PTHR28244:SF1">
    <property type="entry name" value="RNA POLYMERASE I-SPECIFIC TRANSCRIPTION INITIATION FACTOR RRN11"/>
    <property type="match status" value="1"/>
</dbReference>
<evidence type="ECO:0008006" key="4">
    <source>
        <dbReference type="Google" id="ProtNLM"/>
    </source>
</evidence>
<organism evidence="2 3">
    <name type="scientific">Paecilomyces lecythidis</name>
    <dbReference type="NCBI Taxonomy" id="3004212"/>
    <lineage>
        <taxon>Eukaryota</taxon>
        <taxon>Fungi</taxon>
        <taxon>Dikarya</taxon>
        <taxon>Ascomycota</taxon>
        <taxon>Pezizomycotina</taxon>
        <taxon>Eurotiomycetes</taxon>
        <taxon>Eurotiomycetidae</taxon>
        <taxon>Eurotiales</taxon>
        <taxon>Thermoascaceae</taxon>
        <taxon>Paecilomyces</taxon>
    </lineage>
</organism>
<evidence type="ECO:0000313" key="2">
    <source>
        <dbReference type="EMBL" id="KAL1885731.1"/>
    </source>
</evidence>
<name>A0ABR3YCQ0_9EURO</name>
<sequence length="440" mass="49322">MKTPIPSASFFSLPLAPWQQPQSARAARYEPRKRRRGLDDWGDEDDRDGETTDAGSVSEAPTTGPSLVLSPDEAHQYRIAGLSFDKELPGGNFPHAPAKEEPLQRTTEKSVLKELASMSPPLYIPQSSAQRGNLRFQHLAVMTAILHRCLLEGDFVRAGRAWGLLLREEFGGHPIDVRQEGRWGIGAEILLRRDLQISQQGVGGAGREGNQQPSREAPQTLFTRKGFEDAKEYYERLILQHPYRKAAPNAISSINFYPAMFGLWIYVVQEESNVAREALHRTDEDSSENPSDDDEVASRSDIAKPSKGKQKLVLAASARELEEAKQIAARMDELMVSPPYSDSPELLRLRGMVSLWIGDLFVESVSHQEGERDVSIDRESPPIDESPEAIFARRELRLAMEKRDTEVEKSKEWFEKAQLRSKGVTSSLADFHIRDTPPLG</sequence>
<comment type="caution">
    <text evidence="2">The sequence shown here is derived from an EMBL/GenBank/DDBJ whole genome shotgun (WGS) entry which is preliminary data.</text>
</comment>
<proteinExistence type="predicted"/>
<dbReference type="EMBL" id="JAVDPF010000002">
    <property type="protein sequence ID" value="KAL1885731.1"/>
    <property type="molecule type" value="Genomic_DNA"/>
</dbReference>
<accession>A0ABR3YCQ0</accession>
<reference evidence="2 3" key="1">
    <citation type="journal article" date="2024" name="IMA Fungus">
        <title>IMA Genome - F19 : A genome assembly and annotation guide to empower mycologists, including annotated draft genome sequences of Ceratocystis pirilliformis, Diaporthe australafricana, Fusarium ophioides, Paecilomyces lecythidis, and Sporothrix stenoceras.</title>
        <authorList>
            <person name="Aylward J."/>
            <person name="Wilson A.M."/>
            <person name="Visagie C.M."/>
            <person name="Spraker J."/>
            <person name="Barnes I."/>
            <person name="Buitendag C."/>
            <person name="Ceriani C."/>
            <person name="Del Mar Angel L."/>
            <person name="du Plessis D."/>
            <person name="Fuchs T."/>
            <person name="Gasser K."/>
            <person name="Kramer D."/>
            <person name="Li W."/>
            <person name="Munsamy K."/>
            <person name="Piso A."/>
            <person name="Price J.L."/>
            <person name="Sonnekus B."/>
            <person name="Thomas C."/>
            <person name="van der Nest A."/>
            <person name="van Dijk A."/>
            <person name="van Heerden A."/>
            <person name="van Vuuren N."/>
            <person name="Yilmaz N."/>
            <person name="Duong T.A."/>
            <person name="van der Merwe N.A."/>
            <person name="Wingfield M.J."/>
            <person name="Wingfield B.D."/>
        </authorList>
    </citation>
    <scope>NUCLEOTIDE SEQUENCE [LARGE SCALE GENOMIC DNA]</scope>
    <source>
        <strain evidence="2 3">CMW 18167</strain>
    </source>
</reference>
<dbReference type="InterPro" id="IPR007224">
    <property type="entry name" value="TIF_Rrn11"/>
</dbReference>
<feature type="compositionally biased region" description="Acidic residues" evidence="1">
    <location>
        <begin position="285"/>
        <end position="295"/>
    </location>
</feature>